<dbReference type="EMBL" id="FOQO01000003">
    <property type="protein sequence ID" value="SFI23606.1"/>
    <property type="molecule type" value="Genomic_DNA"/>
</dbReference>
<dbReference type="OrthoDB" id="676306at2"/>
<reference evidence="2 3" key="1">
    <citation type="submission" date="2016-10" db="EMBL/GenBank/DDBJ databases">
        <authorList>
            <person name="de Groot N.N."/>
        </authorList>
    </citation>
    <scope>NUCLEOTIDE SEQUENCE [LARGE SCALE GENOMIC DNA]</scope>
    <source>
        <strain evidence="2 3">RK1</strain>
    </source>
</reference>
<dbReference type="AlphaFoldDB" id="A0A1I3GJE8"/>
<dbReference type="STRING" id="1477437.SAMN05444682_1032"/>
<evidence type="ECO:0008006" key="4">
    <source>
        <dbReference type="Google" id="ProtNLM"/>
    </source>
</evidence>
<evidence type="ECO:0000256" key="1">
    <source>
        <dbReference type="SAM" id="SignalP"/>
    </source>
</evidence>
<dbReference type="Proteomes" id="UP000198670">
    <property type="component" value="Unassembled WGS sequence"/>
</dbReference>
<feature type="signal peptide" evidence="1">
    <location>
        <begin position="1"/>
        <end position="17"/>
    </location>
</feature>
<name>A0A1I3GJE8_9SPHI</name>
<keyword evidence="1" id="KW-0732">Signal</keyword>
<dbReference type="RefSeq" id="WP_104443697.1">
    <property type="nucleotide sequence ID" value="NZ_FOQO01000003.1"/>
</dbReference>
<proteinExistence type="predicted"/>
<dbReference type="Gene3D" id="3.30.1150.10">
    <property type="match status" value="1"/>
</dbReference>
<gene>
    <name evidence="2" type="ORF">SAMN05444682_1032</name>
</gene>
<dbReference type="SUPFAM" id="SSF74653">
    <property type="entry name" value="TolA/TonB C-terminal domain"/>
    <property type="match status" value="1"/>
</dbReference>
<keyword evidence="3" id="KW-1185">Reference proteome</keyword>
<evidence type="ECO:0000313" key="2">
    <source>
        <dbReference type="EMBL" id="SFI23606.1"/>
    </source>
</evidence>
<protein>
    <recommendedName>
        <fullName evidence="4">TonB family C-terminal domain-containing protein</fullName>
    </recommendedName>
</protein>
<accession>A0A1I3GJE8</accession>
<sequence length="269" mass="30375">MKALLPILFMLPCYAFGQQFLWSTMEPVELAETNVNLITIDDVNEKVMDYYDFYDYYYDLTGFSRDGFKAFLEKNTETANSIQWDPAMTFNKPTAFAFKANDGRGSLVIVMLIQKENIDLILFSSNLEQGAKSATSAERHKFTKWFSSFWDYGIADSGNQGSDQTDQLASNYEVGSGDGDVGLSVLNRGWAVPPDIEDNGQQAGVVMVEVRVARDGRITFARVSLRGTTLTDKALWDRCERAVRAARFNEIEGAPREQRGLIPFRFKLK</sequence>
<feature type="chain" id="PRO_5011676032" description="TonB family C-terminal domain-containing protein" evidence="1">
    <location>
        <begin position="18"/>
        <end position="269"/>
    </location>
</feature>
<organism evidence="2 3">
    <name type="scientific">Parapedobacter indicus</name>
    <dbReference type="NCBI Taxonomy" id="1477437"/>
    <lineage>
        <taxon>Bacteria</taxon>
        <taxon>Pseudomonadati</taxon>
        <taxon>Bacteroidota</taxon>
        <taxon>Sphingobacteriia</taxon>
        <taxon>Sphingobacteriales</taxon>
        <taxon>Sphingobacteriaceae</taxon>
        <taxon>Parapedobacter</taxon>
    </lineage>
</organism>
<evidence type="ECO:0000313" key="3">
    <source>
        <dbReference type="Proteomes" id="UP000198670"/>
    </source>
</evidence>